<evidence type="ECO:0000313" key="3">
    <source>
        <dbReference type="Proteomes" id="UP001491310"/>
    </source>
</evidence>
<gene>
    <name evidence="2" type="ORF">WJX75_000428</name>
</gene>
<dbReference type="PANTHER" id="PTHR33443:SF30">
    <property type="entry name" value="SARCOSINE DEHYDROGENASE-2C PROTEIN"/>
    <property type="match status" value="1"/>
</dbReference>
<sequence>MNVIALKRSCTSEDVPSIKRHRRISPSEDVQVIEKPKPPARGSAGPDVTIGDEDLVITQLIGPVWNQDYPHTRDQCGKHSFVSFNSITNTAHCSKCFCYVYDVEVDKCQLWGSADLCQLLHLYSAPVLHCRVQPIHILQQSASILSYSQTQAAVVKSLNRKLDRLEQIKFKAAGCCWLPQQRPLDYAAGRAPLPE</sequence>
<evidence type="ECO:0000313" key="2">
    <source>
        <dbReference type="EMBL" id="KAK9918000.1"/>
    </source>
</evidence>
<dbReference type="Proteomes" id="UP001491310">
    <property type="component" value="Unassembled WGS sequence"/>
</dbReference>
<proteinExistence type="predicted"/>
<organism evidence="2 3">
    <name type="scientific">Coccomyxa subellipsoidea</name>
    <dbReference type="NCBI Taxonomy" id="248742"/>
    <lineage>
        <taxon>Eukaryota</taxon>
        <taxon>Viridiplantae</taxon>
        <taxon>Chlorophyta</taxon>
        <taxon>core chlorophytes</taxon>
        <taxon>Trebouxiophyceae</taxon>
        <taxon>Trebouxiophyceae incertae sedis</taxon>
        <taxon>Coccomyxaceae</taxon>
        <taxon>Coccomyxa</taxon>
    </lineage>
</organism>
<comment type="caution">
    <text evidence="2">The sequence shown here is derived from an EMBL/GenBank/DDBJ whole genome shotgun (WGS) entry which is preliminary data.</text>
</comment>
<dbReference type="EMBL" id="JALJOT010000001">
    <property type="protein sequence ID" value="KAK9918000.1"/>
    <property type="molecule type" value="Genomic_DNA"/>
</dbReference>
<reference evidence="2 3" key="1">
    <citation type="journal article" date="2024" name="Nat. Commun.">
        <title>Phylogenomics reveals the evolutionary origins of lichenization in chlorophyte algae.</title>
        <authorList>
            <person name="Puginier C."/>
            <person name="Libourel C."/>
            <person name="Otte J."/>
            <person name="Skaloud P."/>
            <person name="Haon M."/>
            <person name="Grisel S."/>
            <person name="Petersen M."/>
            <person name="Berrin J.G."/>
            <person name="Delaux P.M."/>
            <person name="Dal Grande F."/>
            <person name="Keller J."/>
        </authorList>
    </citation>
    <scope>NUCLEOTIDE SEQUENCE [LARGE SCALE GENOMIC DNA]</scope>
    <source>
        <strain evidence="2 3">SAG 216-7</strain>
    </source>
</reference>
<feature type="region of interest" description="Disordered" evidence="1">
    <location>
        <begin position="26"/>
        <end position="46"/>
    </location>
</feature>
<accession>A0ABR2Z214</accession>
<protein>
    <submittedName>
        <fullName evidence="2">Uncharacterized protein</fullName>
    </submittedName>
</protein>
<keyword evidence="3" id="KW-1185">Reference proteome</keyword>
<name>A0ABR2Z214_9CHLO</name>
<dbReference type="InterPro" id="IPR053234">
    <property type="entry name" value="RPM1_Interactor"/>
</dbReference>
<evidence type="ECO:0000256" key="1">
    <source>
        <dbReference type="SAM" id="MobiDB-lite"/>
    </source>
</evidence>
<dbReference type="PANTHER" id="PTHR33443">
    <property type="entry name" value="ZGC:112980"/>
    <property type="match status" value="1"/>
</dbReference>